<evidence type="ECO:0000256" key="1">
    <source>
        <dbReference type="PROSITE-ProRule" id="PRU10141"/>
    </source>
</evidence>
<dbReference type="GO" id="GO:0005737">
    <property type="term" value="C:cytoplasm"/>
    <property type="evidence" value="ECO:0007669"/>
    <property type="project" value="UniProtKB-SubCell"/>
</dbReference>
<dbReference type="Ensembl" id="ENSSGRT00000038892.1">
    <property type="protein sequence ID" value="ENSSGRP00000036239.1"/>
    <property type="gene ID" value="ENSSGRG00000020000.1"/>
</dbReference>
<feature type="compositionally biased region" description="Low complexity" evidence="2">
    <location>
        <begin position="697"/>
        <end position="706"/>
    </location>
</feature>
<dbReference type="GO" id="GO:0005524">
    <property type="term" value="F:ATP binding"/>
    <property type="evidence" value="ECO:0007669"/>
    <property type="project" value="UniProtKB-UniRule"/>
</dbReference>
<dbReference type="GO" id="GO:0004674">
    <property type="term" value="F:protein serine/threonine kinase activity"/>
    <property type="evidence" value="ECO:0007669"/>
    <property type="project" value="UniProtKB-KW"/>
</dbReference>
<accession>A0A672MH51</accession>
<feature type="region of interest" description="Disordered" evidence="2">
    <location>
        <begin position="540"/>
        <end position="645"/>
    </location>
</feature>
<keyword evidence="5" id="KW-1185">Reference proteome</keyword>
<gene>
    <name evidence="4" type="primary">ttbk1a</name>
</gene>
<feature type="region of interest" description="Disordered" evidence="2">
    <location>
        <begin position="888"/>
        <end position="1122"/>
    </location>
</feature>
<sequence length="1122" mass="125094">MQCLAPALQDNANMNGTAEQQDILPPNCMVKERWKVLKKIGGGGFGEIYEALDLLTRENVALKVESAQQPKQVLKMEVAVLKKLQGKDHVCKFIGCGRNDKFNYVVMQLQGRNLADLRRSQPRGTFTMSTTLRLGKQILESIEAIHSVGFLHRDIKPSNFAMGRLPSTYRKCYMLDFGLARQYTNTNGEVRPPRTVAGFRGTVRYASVNAHKNKEMGRHDDLWSLFYMLVEFAAGQLPWRKIKDKEQVGQIKERFDNRMLLKHMPSEFNVFLEHVLGLDYYTKPDYQLLMSVFENSMKERIVTENEPYDWEKSGTDSMISATTPTAAQQNTRPTAAMAGVINVTLIPGDLQRENTDDVVQDEHLSDQENAPPIPSGRPADGSQLPMDADGWEETDFNRNKLRINLGKGGQEEDGSRGVCPVSPQRGLDSPGVQVHSLRYRRVNSPESDRISAADGREGYGQRSRMDILGSPSRHVYSSQPAQMLSVDGYRGDRGRNEASASVDQEAHSNAFIRSVPLAEEEDFDSKEWVIIDKEMELRDFHHLPGAEPTTSGTTDEEPEELRPLEEGEERRRHRGTDLSVRPKTSHGDHTTRGMLPLTEEEASRRSGKGQSTSAESPVQSPCHSLPSGRPRRGESDPNGPQRQRRTYIRDLFYHRKKFRADFLTVMLTGSLHQRRAFTATPPETQDEGPRDDDVTKSESSSGASQKSTERSQDGAPSTLVADDPHKEPKEPGSMADVDPDQEDISKTLVLFSPGDTKKSPNAINGTEVDQGVAGSQNEQLDEVGRLVQIQEDIKQAETPIDGRRPDAIVASASIASPPFSKVERTFVHIAETTHLNVMSSSGAQVPELLEEVEGKSQAKWIKDKSVLSQEPGEVACVQYEVTSQTLTEGPQVLNVQDGSLPNESGEKQDGLEHQEEDTVPESVSKHPWLRSKSRIPILVPEEEPGSEQSLSNKERLRRRAMQQDLARQVVERQRQGHWMRLNSRTSSSLSSGDEPKRPSETLSTTGLEEDIHESDDSINKLKKEAEEKYRAEWHSRIPRPVTPIRKLSTKLVVAAPVIQPEAGTTKFEQKASNGGPAKDSKPSPNQPTTTCVRDRTKASAHSKNSVPLKREKSTSNNTAAAR</sequence>
<dbReference type="Proteomes" id="UP000472262">
    <property type="component" value="Unassembled WGS sequence"/>
</dbReference>
<dbReference type="PROSITE" id="PS00107">
    <property type="entry name" value="PROTEIN_KINASE_ATP"/>
    <property type="match status" value="1"/>
</dbReference>
<dbReference type="PROSITE" id="PS50011">
    <property type="entry name" value="PROTEIN_KINASE_DOM"/>
    <property type="match status" value="1"/>
</dbReference>
<dbReference type="Pfam" id="PF00069">
    <property type="entry name" value="Pkinase"/>
    <property type="match status" value="1"/>
</dbReference>
<dbReference type="InterPro" id="IPR011009">
    <property type="entry name" value="Kinase-like_dom_sf"/>
</dbReference>
<keyword evidence="1" id="KW-0547">Nucleotide-binding</keyword>
<feature type="region of interest" description="Disordered" evidence="2">
    <location>
        <begin position="351"/>
        <end position="430"/>
    </location>
</feature>
<dbReference type="SMART" id="SM00220">
    <property type="entry name" value="S_TKc"/>
    <property type="match status" value="1"/>
</dbReference>
<name>A0A672MH51_SINGR</name>
<dbReference type="InterPro" id="IPR000719">
    <property type="entry name" value="Prot_kinase_dom"/>
</dbReference>
<feature type="region of interest" description="Disordered" evidence="2">
    <location>
        <begin position="676"/>
        <end position="741"/>
    </location>
</feature>
<protein>
    <submittedName>
        <fullName evidence="4">Tau-tubulin kinase 1-like</fullName>
    </submittedName>
</protein>
<evidence type="ECO:0000256" key="2">
    <source>
        <dbReference type="SAM" id="MobiDB-lite"/>
    </source>
</evidence>
<proteinExistence type="predicted"/>
<dbReference type="PANTHER" id="PTHR11909">
    <property type="entry name" value="CASEIN KINASE-RELATED"/>
    <property type="match status" value="1"/>
</dbReference>
<dbReference type="Gene3D" id="1.10.510.10">
    <property type="entry name" value="Transferase(Phosphotransferase) domain 1"/>
    <property type="match status" value="1"/>
</dbReference>
<feature type="compositionally biased region" description="Low complexity" evidence="2">
    <location>
        <begin position="980"/>
        <end position="991"/>
    </location>
</feature>
<feature type="binding site" evidence="1">
    <location>
        <position position="63"/>
    </location>
    <ligand>
        <name>ATP</name>
        <dbReference type="ChEBI" id="CHEBI:30616"/>
    </ligand>
</feature>
<feature type="compositionally biased region" description="Basic and acidic residues" evidence="2">
    <location>
        <begin position="904"/>
        <end position="913"/>
    </location>
</feature>
<organism evidence="4 5">
    <name type="scientific">Sinocyclocheilus grahami</name>
    <name type="common">Dianchi golden-line fish</name>
    <name type="synonym">Barbus grahami</name>
    <dbReference type="NCBI Taxonomy" id="75366"/>
    <lineage>
        <taxon>Eukaryota</taxon>
        <taxon>Metazoa</taxon>
        <taxon>Chordata</taxon>
        <taxon>Craniata</taxon>
        <taxon>Vertebrata</taxon>
        <taxon>Euteleostomi</taxon>
        <taxon>Actinopterygii</taxon>
        <taxon>Neopterygii</taxon>
        <taxon>Teleostei</taxon>
        <taxon>Ostariophysi</taxon>
        <taxon>Cypriniformes</taxon>
        <taxon>Cyprinidae</taxon>
        <taxon>Cyprininae</taxon>
        <taxon>Sinocyclocheilus</taxon>
    </lineage>
</organism>
<reference evidence="4" key="1">
    <citation type="submission" date="2025-08" db="UniProtKB">
        <authorList>
            <consortium name="Ensembl"/>
        </authorList>
    </citation>
    <scope>IDENTIFICATION</scope>
</reference>
<feature type="compositionally biased region" description="Basic and acidic residues" evidence="2">
    <location>
        <begin position="1014"/>
        <end position="1035"/>
    </location>
</feature>
<feature type="compositionally biased region" description="Basic and acidic residues" evidence="2">
    <location>
        <begin position="351"/>
        <end position="366"/>
    </location>
</feature>
<evidence type="ECO:0000313" key="4">
    <source>
        <dbReference type="Ensembl" id="ENSSGRP00000036239.1"/>
    </source>
</evidence>
<feature type="domain" description="Protein kinase" evidence="3">
    <location>
        <begin position="34"/>
        <end position="297"/>
    </location>
</feature>
<dbReference type="GO" id="GO:0015630">
    <property type="term" value="C:microtubule cytoskeleton"/>
    <property type="evidence" value="ECO:0007669"/>
    <property type="project" value="UniProtKB-ARBA"/>
</dbReference>
<feature type="compositionally biased region" description="Polar residues" evidence="2">
    <location>
        <begin position="1082"/>
        <end position="1091"/>
    </location>
</feature>
<feature type="compositionally biased region" description="Polar residues" evidence="2">
    <location>
        <begin position="888"/>
        <end position="902"/>
    </location>
</feature>
<feature type="compositionally biased region" description="Polar residues" evidence="2">
    <location>
        <begin position="608"/>
        <end position="622"/>
    </location>
</feature>
<dbReference type="InterPro" id="IPR050235">
    <property type="entry name" value="CK1_Ser-Thr_kinase"/>
</dbReference>
<evidence type="ECO:0000313" key="5">
    <source>
        <dbReference type="Proteomes" id="UP000472262"/>
    </source>
</evidence>
<evidence type="ECO:0000259" key="3">
    <source>
        <dbReference type="PROSITE" id="PS50011"/>
    </source>
</evidence>
<dbReference type="AlphaFoldDB" id="A0A672MH51"/>
<feature type="compositionally biased region" description="Basic and acidic residues" evidence="2">
    <location>
        <begin position="687"/>
        <end position="696"/>
    </location>
</feature>
<keyword evidence="1" id="KW-0067">ATP-binding</keyword>
<dbReference type="InterPro" id="IPR017441">
    <property type="entry name" value="Protein_kinase_ATP_BS"/>
</dbReference>
<feature type="compositionally biased region" description="Basic and acidic residues" evidence="2">
    <location>
        <begin position="560"/>
        <end position="570"/>
    </location>
</feature>
<dbReference type="SUPFAM" id="SSF56112">
    <property type="entry name" value="Protein kinase-like (PK-like)"/>
    <property type="match status" value="1"/>
</dbReference>
<reference evidence="4" key="2">
    <citation type="submission" date="2025-09" db="UniProtKB">
        <authorList>
            <consortium name="Ensembl"/>
        </authorList>
    </citation>
    <scope>IDENTIFICATION</scope>
</reference>